<dbReference type="NCBIfam" id="TIGR02008">
    <property type="entry name" value="fdx_plant"/>
    <property type="match status" value="1"/>
</dbReference>
<dbReference type="InterPro" id="IPR012675">
    <property type="entry name" value="Beta-grasp_dom_sf"/>
</dbReference>
<keyword evidence="7 8" id="KW-0411">Iron-sulfur</keyword>
<evidence type="ECO:0000256" key="4">
    <source>
        <dbReference type="ARBA" id="ARBA00022723"/>
    </source>
</evidence>
<evidence type="ECO:0000256" key="2">
    <source>
        <dbReference type="ARBA" id="ARBA00022448"/>
    </source>
</evidence>
<organism evidence="10 11">
    <name type="scientific">[Myrmecia] bisecta</name>
    <dbReference type="NCBI Taxonomy" id="41462"/>
    <lineage>
        <taxon>Eukaryota</taxon>
        <taxon>Viridiplantae</taxon>
        <taxon>Chlorophyta</taxon>
        <taxon>core chlorophytes</taxon>
        <taxon>Trebouxiophyceae</taxon>
        <taxon>Trebouxiales</taxon>
        <taxon>Trebouxiaceae</taxon>
        <taxon>Myrmecia</taxon>
    </lineage>
</organism>
<feature type="domain" description="2Fe-2S ferredoxin-type" evidence="9">
    <location>
        <begin position="188"/>
        <end position="280"/>
    </location>
</feature>
<keyword evidence="5 8" id="KW-0249">Electron transport</keyword>
<evidence type="ECO:0000313" key="11">
    <source>
        <dbReference type="Proteomes" id="UP001489004"/>
    </source>
</evidence>
<dbReference type="Gene3D" id="3.10.20.30">
    <property type="match status" value="1"/>
</dbReference>
<dbReference type="GO" id="GO:0022900">
    <property type="term" value="P:electron transport chain"/>
    <property type="evidence" value="ECO:0007669"/>
    <property type="project" value="InterPro"/>
</dbReference>
<evidence type="ECO:0000256" key="6">
    <source>
        <dbReference type="ARBA" id="ARBA00023004"/>
    </source>
</evidence>
<comment type="cofactor">
    <cofactor evidence="8">
        <name>[2Fe-2S] cluster</name>
        <dbReference type="ChEBI" id="CHEBI:190135"/>
    </cofactor>
    <text evidence="8">Binds 1 [2Fe-2S] cluster.</text>
</comment>
<reference evidence="10 11" key="1">
    <citation type="journal article" date="2024" name="Nat. Commun.">
        <title>Phylogenomics reveals the evolutionary origins of lichenization in chlorophyte algae.</title>
        <authorList>
            <person name="Puginier C."/>
            <person name="Libourel C."/>
            <person name="Otte J."/>
            <person name="Skaloud P."/>
            <person name="Haon M."/>
            <person name="Grisel S."/>
            <person name="Petersen M."/>
            <person name="Berrin J.G."/>
            <person name="Delaux P.M."/>
            <person name="Dal Grande F."/>
            <person name="Keller J."/>
        </authorList>
    </citation>
    <scope>NUCLEOTIDE SEQUENCE [LARGE SCALE GENOMIC DNA]</scope>
    <source>
        <strain evidence="10 11">SAG 2043</strain>
    </source>
</reference>
<accession>A0AAW1QSP5</accession>
<dbReference type="Pfam" id="PF00111">
    <property type="entry name" value="Fer2"/>
    <property type="match status" value="1"/>
</dbReference>
<keyword evidence="6 8" id="KW-0408">Iron</keyword>
<comment type="similarity">
    <text evidence="1 8">Belongs to the 2Fe2S plant-type ferredoxin family.</text>
</comment>
<keyword evidence="8" id="KW-0934">Plastid</keyword>
<dbReference type="SUPFAM" id="SSF54292">
    <property type="entry name" value="2Fe-2S ferredoxin-like"/>
    <property type="match status" value="1"/>
</dbReference>
<evidence type="ECO:0000256" key="1">
    <source>
        <dbReference type="ARBA" id="ARBA00007874"/>
    </source>
</evidence>
<keyword evidence="4 8" id="KW-0479">Metal-binding</keyword>
<name>A0AAW1QSP5_9CHLO</name>
<dbReference type="InterPro" id="IPR001041">
    <property type="entry name" value="2Fe-2S_ferredoxin-type"/>
</dbReference>
<dbReference type="GO" id="GO:0009055">
    <property type="term" value="F:electron transfer activity"/>
    <property type="evidence" value="ECO:0007669"/>
    <property type="project" value="InterPro"/>
</dbReference>
<dbReference type="GO" id="GO:0009507">
    <property type="term" value="C:chloroplast"/>
    <property type="evidence" value="ECO:0007669"/>
    <property type="project" value="UniProtKB-SubCell"/>
</dbReference>
<protein>
    <recommendedName>
        <fullName evidence="8">Ferredoxin</fullName>
    </recommendedName>
</protein>
<dbReference type="InterPro" id="IPR036010">
    <property type="entry name" value="2Fe-2S_ferredoxin-like_sf"/>
</dbReference>
<gene>
    <name evidence="10" type="ORF">WJX72_011315</name>
</gene>
<dbReference type="PANTHER" id="PTHR43112:SF10">
    <property type="entry name" value="FERREDOXIN C 2, CHLOROPLASTIC"/>
    <property type="match status" value="1"/>
</dbReference>
<keyword evidence="3 8" id="KW-0001">2Fe-2S</keyword>
<evidence type="ECO:0000256" key="5">
    <source>
        <dbReference type="ARBA" id="ARBA00022982"/>
    </source>
</evidence>
<dbReference type="GO" id="GO:0046872">
    <property type="term" value="F:metal ion binding"/>
    <property type="evidence" value="ECO:0007669"/>
    <property type="project" value="UniProtKB-KW"/>
</dbReference>
<keyword evidence="2 8" id="KW-0813">Transport</keyword>
<evidence type="ECO:0000256" key="8">
    <source>
        <dbReference type="RuleBase" id="RU364001"/>
    </source>
</evidence>
<evidence type="ECO:0000256" key="7">
    <source>
        <dbReference type="ARBA" id="ARBA00023014"/>
    </source>
</evidence>
<dbReference type="EMBL" id="JALJOR010000002">
    <property type="protein sequence ID" value="KAK9824561.1"/>
    <property type="molecule type" value="Genomic_DNA"/>
</dbReference>
<dbReference type="PROSITE" id="PS51085">
    <property type="entry name" value="2FE2S_FER_2"/>
    <property type="match status" value="1"/>
</dbReference>
<evidence type="ECO:0000256" key="3">
    <source>
        <dbReference type="ARBA" id="ARBA00022714"/>
    </source>
</evidence>
<proteinExistence type="inferred from homology"/>
<evidence type="ECO:0000313" key="10">
    <source>
        <dbReference type="EMBL" id="KAK9824561.1"/>
    </source>
</evidence>
<comment type="function">
    <text evidence="8">Ferredoxins are iron-sulfur proteins that transfer electrons in a wide variety of metabolic reactions.</text>
</comment>
<dbReference type="GO" id="GO:0051537">
    <property type="term" value="F:2 iron, 2 sulfur cluster binding"/>
    <property type="evidence" value="ECO:0007669"/>
    <property type="project" value="UniProtKB-KW"/>
</dbReference>
<comment type="caution">
    <text evidence="10">The sequence shown here is derived from an EMBL/GenBank/DDBJ whole genome shotgun (WGS) entry which is preliminary data.</text>
</comment>
<dbReference type="Proteomes" id="UP001489004">
    <property type="component" value="Unassembled WGS sequence"/>
</dbReference>
<comment type="subcellular location">
    <subcellularLocation>
        <location evidence="8">Plastid</location>
        <location evidence="8">Chloroplast</location>
    </subcellularLocation>
</comment>
<keyword evidence="11" id="KW-1185">Reference proteome</keyword>
<dbReference type="InterPro" id="IPR010241">
    <property type="entry name" value="Fd_pln"/>
</dbReference>
<evidence type="ECO:0000259" key="9">
    <source>
        <dbReference type="PROSITE" id="PS51085"/>
    </source>
</evidence>
<dbReference type="PANTHER" id="PTHR43112">
    <property type="entry name" value="FERREDOXIN"/>
    <property type="match status" value="1"/>
</dbReference>
<sequence length="317" mass="33818">MHSAFSGLSDSRVCSGHSCSTSCRTRQVVRCSANNGRSSEQGGKGKFGLGDLLGPIGLTLGGKLAAKETGKGKAEENSVVKDVADAAGVSLGPISLSFGDDFGSSGSNGNGAHHNVDGAQEHVKDASISSLSTEEWRKRYEQDGYVDLWVEEEFNSGSRLVGGRDAHKGKLAGFGSGEGPSAGAAPRHKVKIYNHHASQEMEVEVPEDRYILWEAEEQGLLLPWACRMGCCTACAVKVKSGQMSQPQALGVSQELRERGYALMCVGYPLSDLVLETVEEDEVYDLQFGKAFAEQATSPISTSVMRDDFALELADMDE</sequence>
<dbReference type="CDD" id="cd00207">
    <property type="entry name" value="fer2"/>
    <property type="match status" value="1"/>
</dbReference>
<keyword evidence="8" id="KW-0150">Chloroplast</keyword>
<dbReference type="AlphaFoldDB" id="A0AAW1QSP5"/>